<dbReference type="Pfam" id="PF17906">
    <property type="entry name" value="HTH_48"/>
    <property type="match status" value="1"/>
</dbReference>
<feature type="compositionally biased region" description="Pro residues" evidence="1">
    <location>
        <begin position="597"/>
        <end position="607"/>
    </location>
</feature>
<feature type="compositionally biased region" description="Pro residues" evidence="1">
    <location>
        <begin position="745"/>
        <end position="763"/>
    </location>
</feature>
<feature type="compositionally biased region" description="Low complexity" evidence="1">
    <location>
        <begin position="608"/>
        <end position="620"/>
    </location>
</feature>
<dbReference type="Gene3D" id="1.10.10.1450">
    <property type="match status" value="1"/>
</dbReference>
<reference evidence="3 4" key="1">
    <citation type="submission" date="2022-01" db="EMBL/GenBank/DDBJ databases">
        <title>A chromosomal length assembly of Cordylochernes scorpioides.</title>
        <authorList>
            <person name="Zeh D."/>
            <person name="Zeh J."/>
        </authorList>
    </citation>
    <scope>NUCLEOTIDE SEQUENCE [LARGE SCALE GENOMIC DNA]</scope>
    <source>
        <strain evidence="3">IN4F17</strain>
        <tissue evidence="3">Whole Body</tissue>
    </source>
</reference>
<feature type="region of interest" description="Disordered" evidence="1">
    <location>
        <begin position="192"/>
        <end position="212"/>
    </location>
</feature>
<feature type="region of interest" description="Disordered" evidence="1">
    <location>
        <begin position="527"/>
        <end position="621"/>
    </location>
</feature>
<dbReference type="InterPro" id="IPR041426">
    <property type="entry name" value="Mos1_HTH"/>
</dbReference>
<gene>
    <name evidence="3" type="ORF">LAZ67_16001830</name>
</gene>
<keyword evidence="4" id="KW-1185">Reference proteome</keyword>
<dbReference type="EMBL" id="CP092878">
    <property type="protein sequence ID" value="UYV78513.1"/>
    <property type="molecule type" value="Genomic_DNA"/>
</dbReference>
<dbReference type="Proteomes" id="UP001235939">
    <property type="component" value="Chromosome 16"/>
</dbReference>
<feature type="domain" description="Mos1 transposase HTH" evidence="2">
    <location>
        <begin position="8"/>
        <end position="52"/>
    </location>
</feature>
<feature type="compositionally biased region" description="Low complexity" evidence="1">
    <location>
        <begin position="294"/>
        <end position="308"/>
    </location>
</feature>
<evidence type="ECO:0000256" key="1">
    <source>
        <dbReference type="SAM" id="MobiDB-lite"/>
    </source>
</evidence>
<proteinExistence type="predicted"/>
<accession>A0ABY6LBH1</accession>
<feature type="compositionally biased region" description="Pro residues" evidence="1">
    <location>
        <begin position="535"/>
        <end position="553"/>
    </location>
</feature>
<evidence type="ECO:0000313" key="4">
    <source>
        <dbReference type="Proteomes" id="UP001235939"/>
    </source>
</evidence>
<sequence length="875" mass="94802">MDRKFEQRICIKFCYKIGKSASETLDLLKLAFGNENVNKPTTFRWFSRFKNGMESVKDEKRVGRPILHRNPEKGPYGSRVDAARLNRVLIPSTLRKRQPLMDPQIPLLGKPCHPSPCRGSPIVICAIHLRASLIRLTSMVKDGAPAHYSNIIRPFQNEKNSLTNEWDAVDPLIGLRCHLIIHRQIFLRSAGQKPGRPSILTPTGSENSAKNEFHGEIYGEKSNSREYVNPPADGGNVNLAAARVDVTSGMAAASSSNGAAHTIRNWADCDEVMNPGTDDDFTVVKNKKRRRESSNSPTAATPSSNSGGARSGRRVQSSARSVPRAQEIPTTRAHIAEARARQTSSAEEHCVYLEHGPELQPFHYLRALDRLLGGTAGVVQVSKVNGHQLLGLANRGLAERLINNGLEVEGTLLRAFPFRKRAERITVGNLPFFVEDSAIIKALGPYGRITSIAPKMMKAGPYTYTDGRREAFIVLHEGVTTERLPTRLNITIKGEAWPAYLSSGIKCSRCHGQGHRRANCPLLAGRVNTTRSAPPASPAGLPPTTTPAPPQRPTPQHSAPAPPLEISGASPAPRAAIHPAGAPRPSPTAPSASPTEETPPAPPPVTPDPSSQAPSDPASQEILGPANIAQDIEMTAVEESIPPSASSNKKCTRIDLAAFIKRSPSVSFAGTDALGLGRKEVLDLLSSRTKAHKRGRHLTPPQSNALAGLVNQILDLRPGGDSNSTIYKVLRQVLSELRSGTAAVPPAPTLPAPRPAEPAPPAPQKRESTPAMATPPPPPSTQMEVDSIDKRCKELQLLTFELMKEFNPKPMPQLISFELDLVEAVLYPEDRKDFLGRFSPGDKKVLAQILDKLSTRDLDSLTLRGLSELRAALPS</sequence>
<evidence type="ECO:0000259" key="2">
    <source>
        <dbReference type="Pfam" id="PF17906"/>
    </source>
</evidence>
<name>A0ABY6LBH1_9ARAC</name>
<evidence type="ECO:0000313" key="3">
    <source>
        <dbReference type="EMBL" id="UYV78513.1"/>
    </source>
</evidence>
<dbReference type="PANTHER" id="PTHR46060:SF1">
    <property type="entry name" value="MARINER MOS1 TRANSPOSASE-LIKE PROTEIN"/>
    <property type="match status" value="1"/>
</dbReference>
<feature type="region of interest" description="Disordered" evidence="1">
    <location>
        <begin position="742"/>
        <end position="785"/>
    </location>
</feature>
<organism evidence="3 4">
    <name type="scientific">Cordylochernes scorpioides</name>
    <dbReference type="NCBI Taxonomy" id="51811"/>
    <lineage>
        <taxon>Eukaryota</taxon>
        <taxon>Metazoa</taxon>
        <taxon>Ecdysozoa</taxon>
        <taxon>Arthropoda</taxon>
        <taxon>Chelicerata</taxon>
        <taxon>Arachnida</taxon>
        <taxon>Pseudoscorpiones</taxon>
        <taxon>Cheliferoidea</taxon>
        <taxon>Chernetidae</taxon>
        <taxon>Cordylochernes</taxon>
    </lineage>
</organism>
<dbReference type="InterPro" id="IPR052709">
    <property type="entry name" value="Transposase-MT_Hybrid"/>
</dbReference>
<dbReference type="PANTHER" id="PTHR46060">
    <property type="entry name" value="MARINER MOS1 TRANSPOSASE-LIKE PROTEIN"/>
    <property type="match status" value="1"/>
</dbReference>
<feature type="region of interest" description="Disordered" evidence="1">
    <location>
        <begin position="286"/>
        <end position="329"/>
    </location>
</feature>
<protein>
    <submittedName>
        <fullName evidence="3">GVQW3</fullName>
    </submittedName>
</protein>